<reference evidence="1 2" key="1">
    <citation type="submission" date="2015-04" db="EMBL/GenBank/DDBJ databases">
        <title>Genome sequence of aromatic hydrocarbons-degrading Sphingobium chungbukense DJ77.</title>
        <authorList>
            <person name="Kim Y.-C."/>
            <person name="Chae J.-C."/>
        </authorList>
    </citation>
    <scope>NUCLEOTIDE SEQUENCE [LARGE SCALE GENOMIC DNA]</scope>
    <source>
        <strain evidence="1 2">DJ77</strain>
    </source>
</reference>
<gene>
    <name evidence="1" type="ORF">YP76_04730</name>
</gene>
<dbReference type="PATRIC" id="fig|56193.3.peg.977"/>
<dbReference type="Proteomes" id="UP000033874">
    <property type="component" value="Unassembled WGS sequence"/>
</dbReference>
<evidence type="ECO:0000313" key="2">
    <source>
        <dbReference type="Proteomes" id="UP000033874"/>
    </source>
</evidence>
<dbReference type="STRING" id="56193.YP76_04730"/>
<accession>A0A0M3AVK4</accession>
<evidence type="ECO:0000313" key="1">
    <source>
        <dbReference type="EMBL" id="KKW93948.1"/>
    </source>
</evidence>
<organism evidence="1 2">
    <name type="scientific">Sphingobium chungbukense</name>
    <dbReference type="NCBI Taxonomy" id="56193"/>
    <lineage>
        <taxon>Bacteria</taxon>
        <taxon>Pseudomonadati</taxon>
        <taxon>Pseudomonadota</taxon>
        <taxon>Alphaproteobacteria</taxon>
        <taxon>Sphingomonadales</taxon>
        <taxon>Sphingomonadaceae</taxon>
        <taxon>Sphingobium</taxon>
    </lineage>
</organism>
<dbReference type="RefSeq" id="WP_046762382.1">
    <property type="nucleotide sequence ID" value="NZ_LBIC01000001.1"/>
</dbReference>
<sequence>MAQQLTSIFTEDPALPLSWAKAILAVHARAFEAEDALYRSQPIGSNAGVIEFGCLRHSVHANVLDAAHALIETAEALQDMKGA</sequence>
<dbReference type="AlphaFoldDB" id="A0A0M3AVK4"/>
<dbReference type="EMBL" id="LBIC01000001">
    <property type="protein sequence ID" value="KKW93948.1"/>
    <property type="molecule type" value="Genomic_DNA"/>
</dbReference>
<name>A0A0M3AVK4_9SPHN</name>
<comment type="caution">
    <text evidence="1">The sequence shown here is derived from an EMBL/GenBank/DDBJ whole genome shotgun (WGS) entry which is preliminary data.</text>
</comment>
<keyword evidence="2" id="KW-1185">Reference proteome</keyword>
<proteinExistence type="predicted"/>
<protein>
    <submittedName>
        <fullName evidence="1">Uncharacterized protein</fullName>
    </submittedName>
</protein>